<keyword evidence="2" id="KW-1185">Reference proteome</keyword>
<dbReference type="EMBL" id="KJ019091">
    <property type="protein sequence ID" value="AIX28911.1"/>
    <property type="molecule type" value="Genomic_DNA"/>
</dbReference>
<gene>
    <name evidence="1" type="ORF">Syn7803US26_58</name>
</gene>
<dbReference type="Proteomes" id="UP000185315">
    <property type="component" value="Segment"/>
</dbReference>
<reference evidence="1 2" key="1">
    <citation type="submission" date="2013-12" db="EMBL/GenBank/DDBJ databases">
        <title>Ecological redundancy of diverse viral populations within a natural community.</title>
        <authorList>
            <person name="Gregory A.C."/>
            <person name="LaButti K."/>
            <person name="Copeland A."/>
            <person name="Woyke T."/>
            <person name="Sullivan M.B."/>
        </authorList>
    </citation>
    <scope>NUCLEOTIDE SEQUENCE [LARGE SCALE GENOMIC DNA]</scope>
    <source>
        <strain evidence="1">Syn7803US26</strain>
    </source>
</reference>
<accession>A0A0E3FJX5</accession>
<sequence length="46" mass="5281">MSHWKRAMTMGKKQEAEDLMLQIKEIVSSGNVTDKEITAGKFIGWR</sequence>
<evidence type="ECO:0000313" key="2">
    <source>
        <dbReference type="Proteomes" id="UP000185315"/>
    </source>
</evidence>
<protein>
    <submittedName>
        <fullName evidence="1">Uncharacterized protein</fullName>
    </submittedName>
</protein>
<name>A0A0E3FJX5_9CAUD</name>
<organism evidence="1 2">
    <name type="scientific">Synechococcus phage ACG-2014f_Syn7803US26</name>
    <dbReference type="NCBI Taxonomy" id="2790346"/>
    <lineage>
        <taxon>Viruses</taxon>
        <taxon>Duplodnaviria</taxon>
        <taxon>Heunggongvirae</taxon>
        <taxon>Uroviricota</taxon>
        <taxon>Caudoviricetes</taxon>
        <taxon>Pantevenvirales</taxon>
        <taxon>Kyanoviridae</taxon>
        <taxon>Atlauavirus</taxon>
        <taxon>Atlauavirus caeruleum</taxon>
    </lineage>
</organism>
<evidence type="ECO:0000313" key="1">
    <source>
        <dbReference type="EMBL" id="AIX28911.1"/>
    </source>
</evidence>
<proteinExistence type="predicted"/>